<gene>
    <name evidence="2" type="ORF">Pmar_PMAR008847</name>
</gene>
<name>C5K8W6_PERM5</name>
<dbReference type="InParanoid" id="C5K8W6"/>
<feature type="transmembrane region" description="Helical" evidence="1">
    <location>
        <begin position="54"/>
        <end position="79"/>
    </location>
</feature>
<proteinExistence type="predicted"/>
<keyword evidence="1" id="KW-0812">Transmembrane</keyword>
<keyword evidence="1" id="KW-1133">Transmembrane helix</keyword>
<accession>C5K8W6</accession>
<evidence type="ECO:0000313" key="2">
    <source>
        <dbReference type="EMBL" id="EER19078.1"/>
    </source>
</evidence>
<feature type="transmembrane region" description="Helical" evidence="1">
    <location>
        <begin position="133"/>
        <end position="152"/>
    </location>
</feature>
<dbReference type="Proteomes" id="UP000007800">
    <property type="component" value="Unassembled WGS sequence"/>
</dbReference>
<feature type="transmembrane region" description="Helical" evidence="1">
    <location>
        <begin position="14"/>
        <end position="34"/>
    </location>
</feature>
<organism evidence="3">
    <name type="scientific">Perkinsus marinus (strain ATCC 50983 / TXsc)</name>
    <dbReference type="NCBI Taxonomy" id="423536"/>
    <lineage>
        <taxon>Eukaryota</taxon>
        <taxon>Sar</taxon>
        <taxon>Alveolata</taxon>
        <taxon>Perkinsozoa</taxon>
        <taxon>Perkinsea</taxon>
        <taxon>Perkinsida</taxon>
        <taxon>Perkinsidae</taxon>
        <taxon>Perkinsus</taxon>
    </lineage>
</organism>
<keyword evidence="1" id="KW-0472">Membrane</keyword>
<evidence type="ECO:0000313" key="3">
    <source>
        <dbReference type="Proteomes" id="UP000007800"/>
    </source>
</evidence>
<feature type="transmembrane region" description="Helical" evidence="1">
    <location>
        <begin position="213"/>
        <end position="232"/>
    </location>
</feature>
<dbReference type="RefSeq" id="XP_002787282.1">
    <property type="nucleotide sequence ID" value="XM_002787236.1"/>
</dbReference>
<protein>
    <submittedName>
        <fullName evidence="2">Uncharacterized protein</fullName>
    </submittedName>
</protein>
<dbReference type="AlphaFoldDB" id="C5K8W6"/>
<sequence length="241" mass="27216">ILYLRSNSISSQRVIPFLVGILFFTQGLSSWVYGLLIYKGYLKRRIVITYPLPLLLILLLITSQAILIGAAILTIFFVLRIALFYSNRGIVENFRQVLSLVPSSQDQSIIITASPQDPSTPDKWIKNRDPTPWEFFMIFGLTILLGIGKAAYDSQIPAIVYHHFQLTEYHVIAVCNYKGYRSIGSTLVYGIDLWGVDKIGAIYSDQRVFPTTSVILLVIVVIAYLPSGGYWLKNSLPHRAR</sequence>
<dbReference type="EMBL" id="GG671228">
    <property type="protein sequence ID" value="EER19078.1"/>
    <property type="molecule type" value="Genomic_DNA"/>
</dbReference>
<reference evidence="2 3" key="1">
    <citation type="submission" date="2008-07" db="EMBL/GenBank/DDBJ databases">
        <authorList>
            <person name="El-Sayed N."/>
            <person name="Caler E."/>
            <person name="Inman J."/>
            <person name="Amedeo P."/>
            <person name="Hass B."/>
            <person name="Wortman J."/>
        </authorList>
    </citation>
    <scope>NUCLEOTIDE SEQUENCE [LARGE SCALE GENOMIC DNA]</scope>
    <source>
        <strain evidence="3">ATCC 50983 / TXsc</strain>
    </source>
</reference>
<keyword evidence="3" id="KW-1185">Reference proteome</keyword>
<feature type="non-terminal residue" evidence="2">
    <location>
        <position position="1"/>
    </location>
</feature>
<dbReference type="GeneID" id="9039283"/>
<evidence type="ECO:0000256" key="1">
    <source>
        <dbReference type="SAM" id="Phobius"/>
    </source>
</evidence>